<evidence type="ECO:0000313" key="4">
    <source>
        <dbReference type="Proteomes" id="UP001280121"/>
    </source>
</evidence>
<dbReference type="Proteomes" id="UP001280121">
    <property type="component" value="Unassembled WGS sequence"/>
</dbReference>
<reference evidence="3" key="1">
    <citation type="journal article" date="2023" name="Plant J.">
        <title>Genome sequences and population genomics provide insights into the demographic history, inbreeding, and mutation load of two 'living fossil' tree species of Dipteronia.</title>
        <authorList>
            <person name="Feng Y."/>
            <person name="Comes H.P."/>
            <person name="Chen J."/>
            <person name="Zhu S."/>
            <person name="Lu R."/>
            <person name="Zhang X."/>
            <person name="Li P."/>
            <person name="Qiu J."/>
            <person name="Olsen K.M."/>
            <person name="Qiu Y."/>
        </authorList>
    </citation>
    <scope>NUCLEOTIDE SEQUENCE</scope>
    <source>
        <strain evidence="3">KIB01</strain>
    </source>
</reference>
<dbReference type="InterPro" id="IPR036875">
    <property type="entry name" value="Znf_CCHC_sf"/>
</dbReference>
<dbReference type="AlphaFoldDB" id="A0AAE0CTA9"/>
<accession>A0AAE0CTA9</accession>
<keyword evidence="4" id="KW-1185">Reference proteome</keyword>
<dbReference type="GO" id="GO:0003676">
    <property type="term" value="F:nucleic acid binding"/>
    <property type="evidence" value="ECO:0007669"/>
    <property type="project" value="InterPro"/>
</dbReference>
<organism evidence="3 4">
    <name type="scientific">Dipteronia dyeriana</name>
    <dbReference type="NCBI Taxonomy" id="168575"/>
    <lineage>
        <taxon>Eukaryota</taxon>
        <taxon>Viridiplantae</taxon>
        <taxon>Streptophyta</taxon>
        <taxon>Embryophyta</taxon>
        <taxon>Tracheophyta</taxon>
        <taxon>Spermatophyta</taxon>
        <taxon>Magnoliopsida</taxon>
        <taxon>eudicotyledons</taxon>
        <taxon>Gunneridae</taxon>
        <taxon>Pentapetalae</taxon>
        <taxon>rosids</taxon>
        <taxon>malvids</taxon>
        <taxon>Sapindales</taxon>
        <taxon>Sapindaceae</taxon>
        <taxon>Hippocastanoideae</taxon>
        <taxon>Acereae</taxon>
        <taxon>Dipteronia</taxon>
    </lineage>
</organism>
<feature type="compositionally biased region" description="Basic residues" evidence="1">
    <location>
        <begin position="55"/>
        <end position="64"/>
    </location>
</feature>
<dbReference type="InterPro" id="IPR001878">
    <property type="entry name" value="Znf_CCHC"/>
</dbReference>
<feature type="domain" description="CCHC-type" evidence="2">
    <location>
        <begin position="81"/>
        <end position="97"/>
    </location>
</feature>
<sequence>MGVNPVPDPELLDIPDAIHNRIILPWEKRNLSGRPKKSRILSVVEKRKLHSCSKCGKKGRKKTTCPKPSSNTNKPAKKAQSCSICKKEGHSKLKCPDKPHKPILIDMDKEKVDGPANEDTIVPTTLVQRGWQNFVSVLADANVSLVKEFYASMIPEPVKKGSVVFVRDIPFMINATKINAHFGTSNYPQFRKGYRSRHNTKSSLVMALRGTYDSVWEHGHLLKQSELPQELAFWNLFNTFSLLPTTHGTTVSKPRADLLSCIQDQTKIDIGQVIMKAILEATLINMHPQVKPGSMIFPSLITVLLKKEEVPEITIDEIKINPMGDLNK</sequence>
<gene>
    <name evidence="3" type="ORF">Ddye_000672</name>
</gene>
<dbReference type="EMBL" id="JANJYI010000001">
    <property type="protein sequence ID" value="KAK2662098.1"/>
    <property type="molecule type" value="Genomic_DNA"/>
</dbReference>
<evidence type="ECO:0000259" key="2">
    <source>
        <dbReference type="SMART" id="SM00343"/>
    </source>
</evidence>
<protein>
    <recommendedName>
        <fullName evidence="2">CCHC-type domain-containing protein</fullName>
    </recommendedName>
</protein>
<proteinExistence type="predicted"/>
<comment type="caution">
    <text evidence="3">The sequence shown here is derived from an EMBL/GenBank/DDBJ whole genome shotgun (WGS) entry which is preliminary data.</text>
</comment>
<dbReference type="SMART" id="SM00343">
    <property type="entry name" value="ZnF_C2HC"/>
    <property type="match status" value="2"/>
</dbReference>
<evidence type="ECO:0000256" key="1">
    <source>
        <dbReference type="SAM" id="MobiDB-lite"/>
    </source>
</evidence>
<dbReference type="Gene3D" id="4.10.60.10">
    <property type="entry name" value="Zinc finger, CCHC-type"/>
    <property type="match status" value="1"/>
</dbReference>
<evidence type="ECO:0000313" key="3">
    <source>
        <dbReference type="EMBL" id="KAK2662098.1"/>
    </source>
</evidence>
<feature type="domain" description="CCHC-type" evidence="2">
    <location>
        <begin position="51"/>
        <end position="67"/>
    </location>
</feature>
<dbReference type="SUPFAM" id="SSF57756">
    <property type="entry name" value="Retrovirus zinc finger-like domains"/>
    <property type="match status" value="1"/>
</dbReference>
<dbReference type="InterPro" id="IPR046796">
    <property type="entry name" value="Transposase_32_dom"/>
</dbReference>
<feature type="region of interest" description="Disordered" evidence="1">
    <location>
        <begin position="55"/>
        <end position="81"/>
    </location>
</feature>
<dbReference type="Pfam" id="PF20167">
    <property type="entry name" value="Transposase_32"/>
    <property type="match status" value="1"/>
</dbReference>
<name>A0AAE0CTA9_9ROSI</name>
<dbReference type="GO" id="GO:0008270">
    <property type="term" value="F:zinc ion binding"/>
    <property type="evidence" value="ECO:0007669"/>
    <property type="project" value="InterPro"/>
</dbReference>